<protein>
    <recommendedName>
        <fullName evidence="1">Lipocalin-like domain-containing protein</fullName>
    </recommendedName>
</protein>
<evidence type="ECO:0000259" key="1">
    <source>
        <dbReference type="Pfam" id="PF13648"/>
    </source>
</evidence>
<accession>A0ABP8NBZ3</accession>
<keyword evidence="3" id="KW-1185">Reference proteome</keyword>
<proteinExistence type="predicted"/>
<name>A0ABP8NBZ3_9BACT</name>
<dbReference type="PROSITE" id="PS51257">
    <property type="entry name" value="PROKAR_LIPOPROTEIN"/>
    <property type="match status" value="1"/>
</dbReference>
<dbReference type="Proteomes" id="UP001500067">
    <property type="component" value="Unassembled WGS sequence"/>
</dbReference>
<evidence type="ECO:0000313" key="2">
    <source>
        <dbReference type="EMBL" id="GAA4464707.1"/>
    </source>
</evidence>
<organism evidence="2 3">
    <name type="scientific">Nemorincola caseinilytica</name>
    <dbReference type="NCBI Taxonomy" id="2054315"/>
    <lineage>
        <taxon>Bacteria</taxon>
        <taxon>Pseudomonadati</taxon>
        <taxon>Bacteroidota</taxon>
        <taxon>Chitinophagia</taxon>
        <taxon>Chitinophagales</taxon>
        <taxon>Chitinophagaceae</taxon>
        <taxon>Nemorincola</taxon>
    </lineage>
</organism>
<gene>
    <name evidence="2" type="ORF">GCM10023093_15630</name>
</gene>
<dbReference type="InterPro" id="IPR024311">
    <property type="entry name" value="Lipocalin-like"/>
</dbReference>
<sequence>MKNLRYLPLIIMAALLLGSCNKDDEHKKAVQTLCSRLWSSHTVTDNGLPSLVDCMYADELTFNTNGGGNRHYRLKCDPDDPENVPLQWSLSPDARTLSVSNFEGDQKKTTQMKVFSLSRTTLEVEYTNEEGHVIHTVYNGM</sequence>
<dbReference type="RefSeq" id="WP_345081143.1">
    <property type="nucleotide sequence ID" value="NZ_BAABFA010000010.1"/>
</dbReference>
<dbReference type="Pfam" id="PF13648">
    <property type="entry name" value="Lipocalin_4"/>
    <property type="match status" value="1"/>
</dbReference>
<comment type="caution">
    <text evidence="2">The sequence shown here is derived from an EMBL/GenBank/DDBJ whole genome shotgun (WGS) entry which is preliminary data.</text>
</comment>
<reference evidence="3" key="1">
    <citation type="journal article" date="2019" name="Int. J. Syst. Evol. Microbiol.">
        <title>The Global Catalogue of Microorganisms (GCM) 10K type strain sequencing project: providing services to taxonomists for standard genome sequencing and annotation.</title>
        <authorList>
            <consortium name="The Broad Institute Genomics Platform"/>
            <consortium name="The Broad Institute Genome Sequencing Center for Infectious Disease"/>
            <person name="Wu L."/>
            <person name="Ma J."/>
        </authorList>
    </citation>
    <scope>NUCLEOTIDE SEQUENCE [LARGE SCALE GENOMIC DNA]</scope>
    <source>
        <strain evidence="3">JCM 32105</strain>
    </source>
</reference>
<feature type="domain" description="Lipocalin-like" evidence="1">
    <location>
        <begin position="38"/>
        <end position="123"/>
    </location>
</feature>
<evidence type="ECO:0000313" key="3">
    <source>
        <dbReference type="Proteomes" id="UP001500067"/>
    </source>
</evidence>
<dbReference type="EMBL" id="BAABFA010000010">
    <property type="protein sequence ID" value="GAA4464707.1"/>
    <property type="molecule type" value="Genomic_DNA"/>
</dbReference>